<name>A0A0F3IVU8_9PROT</name>
<evidence type="ECO:0000313" key="2">
    <source>
        <dbReference type="Proteomes" id="UP000033774"/>
    </source>
</evidence>
<comment type="caution">
    <text evidence="1">The sequence shown here is derived from an EMBL/GenBank/DDBJ whole genome shotgun (WGS) entry which is preliminary data.</text>
</comment>
<proteinExistence type="predicted"/>
<protein>
    <submittedName>
        <fullName evidence="1">Uncharacterized protein</fullName>
    </submittedName>
</protein>
<dbReference type="AlphaFoldDB" id="A0A0F3IVU8"/>
<accession>A0A0F3IVU8</accession>
<reference evidence="1" key="1">
    <citation type="submission" date="2015-03" db="EMBL/GenBank/DDBJ databases">
        <title>Draft genome sequence of Elstera litoralis.</title>
        <authorList>
            <person name="Rahalkar M.C."/>
            <person name="Dhakephalkar P.K."/>
            <person name="Pore S.D."/>
            <person name="Arora P."/>
            <person name="Kapse N.G."/>
            <person name="Pandit P.S."/>
        </authorList>
    </citation>
    <scope>NUCLEOTIDE SEQUENCE [LARGE SCALE GENOMIC DNA]</scope>
    <source>
        <strain evidence="1">Dia-1</strain>
    </source>
</reference>
<gene>
    <name evidence="1" type="ORF">VZ95_02895</name>
</gene>
<evidence type="ECO:0000313" key="1">
    <source>
        <dbReference type="EMBL" id="KJV10757.1"/>
    </source>
</evidence>
<keyword evidence="2" id="KW-1185">Reference proteome</keyword>
<sequence>MACPTEGLFKKARWDRWDRAGKGGKMTAARTRAEVKRVRAAAGDAALPPDVQMARRNIQVVTELERAVDPETGKPVRVPGRTGLKVVSKIDHLYARQLVSERQYQAALEVLGWMQQAQLSAPSALSLMTQSGGAGGLDGWTVARLDALSRLRHLRQDIGTPGMGLLVYVLLDEGDLGDWPGLADSTAQRRKDYRGSAALALLLIVLDRLVIGA</sequence>
<organism evidence="1 2">
    <name type="scientific">Elstera litoralis</name>
    <dbReference type="NCBI Taxonomy" id="552518"/>
    <lineage>
        <taxon>Bacteria</taxon>
        <taxon>Pseudomonadati</taxon>
        <taxon>Pseudomonadota</taxon>
        <taxon>Alphaproteobacteria</taxon>
        <taxon>Rhodospirillales</taxon>
        <taxon>Rhodospirillaceae</taxon>
        <taxon>Elstera</taxon>
    </lineage>
</organism>
<dbReference type="Proteomes" id="UP000033774">
    <property type="component" value="Unassembled WGS sequence"/>
</dbReference>
<dbReference type="EMBL" id="LAJY01000051">
    <property type="protein sequence ID" value="KJV10757.1"/>
    <property type="molecule type" value="Genomic_DNA"/>
</dbReference>